<comment type="caution">
    <text evidence="8">The sequence shown here is derived from an EMBL/GenBank/DDBJ whole genome shotgun (WGS) entry which is preliminary data.</text>
</comment>
<evidence type="ECO:0000259" key="7">
    <source>
        <dbReference type="PROSITE" id="PS50109"/>
    </source>
</evidence>
<evidence type="ECO:0000256" key="4">
    <source>
        <dbReference type="ARBA" id="ARBA00022777"/>
    </source>
</evidence>
<evidence type="ECO:0000256" key="6">
    <source>
        <dbReference type="ARBA" id="ARBA00023012"/>
    </source>
</evidence>
<keyword evidence="6" id="KW-0902">Two-component regulatory system</keyword>
<evidence type="ECO:0000256" key="5">
    <source>
        <dbReference type="ARBA" id="ARBA00022840"/>
    </source>
</evidence>
<evidence type="ECO:0000256" key="2">
    <source>
        <dbReference type="ARBA" id="ARBA00022679"/>
    </source>
</evidence>
<feature type="domain" description="Histidine kinase" evidence="7">
    <location>
        <begin position="72"/>
        <end position="173"/>
    </location>
</feature>
<gene>
    <name evidence="8" type="ORF">S12H4_52395</name>
</gene>
<dbReference type="PANTHER" id="PTHR43065">
    <property type="entry name" value="SENSOR HISTIDINE KINASE"/>
    <property type="match status" value="1"/>
</dbReference>
<name>X1TQN8_9ZZZZ</name>
<dbReference type="GO" id="GO:0000160">
    <property type="term" value="P:phosphorelay signal transduction system"/>
    <property type="evidence" value="ECO:0007669"/>
    <property type="project" value="UniProtKB-KW"/>
</dbReference>
<dbReference type="PANTHER" id="PTHR43065:SF10">
    <property type="entry name" value="PEROXIDE STRESS-ACTIVATED HISTIDINE KINASE MAK3"/>
    <property type="match status" value="1"/>
</dbReference>
<keyword evidence="3" id="KW-0547">Nucleotide-binding</keyword>
<feature type="non-terminal residue" evidence="8">
    <location>
        <position position="1"/>
    </location>
</feature>
<dbReference type="Pfam" id="PF02518">
    <property type="entry name" value="HATPase_c"/>
    <property type="match status" value="1"/>
</dbReference>
<proteinExistence type="predicted"/>
<organism evidence="8">
    <name type="scientific">marine sediment metagenome</name>
    <dbReference type="NCBI Taxonomy" id="412755"/>
    <lineage>
        <taxon>unclassified sequences</taxon>
        <taxon>metagenomes</taxon>
        <taxon>ecological metagenomes</taxon>
    </lineage>
</organism>
<evidence type="ECO:0000313" key="8">
    <source>
        <dbReference type="EMBL" id="GAJ07648.1"/>
    </source>
</evidence>
<dbReference type="SMART" id="SM00387">
    <property type="entry name" value="HATPase_c"/>
    <property type="match status" value="1"/>
</dbReference>
<dbReference type="AlphaFoldDB" id="X1TQN8"/>
<dbReference type="PRINTS" id="PR00344">
    <property type="entry name" value="BCTRLSENSOR"/>
</dbReference>
<keyword evidence="5" id="KW-0067">ATP-binding</keyword>
<evidence type="ECO:0000256" key="3">
    <source>
        <dbReference type="ARBA" id="ARBA00022741"/>
    </source>
</evidence>
<dbReference type="EMBL" id="BARW01033241">
    <property type="protein sequence ID" value="GAJ07648.1"/>
    <property type="molecule type" value="Genomic_DNA"/>
</dbReference>
<keyword evidence="2" id="KW-0808">Transferase</keyword>
<dbReference type="GO" id="GO:0016301">
    <property type="term" value="F:kinase activity"/>
    <property type="evidence" value="ECO:0007669"/>
    <property type="project" value="UniProtKB-KW"/>
</dbReference>
<dbReference type="InterPro" id="IPR003594">
    <property type="entry name" value="HATPase_dom"/>
</dbReference>
<reference evidence="8" key="1">
    <citation type="journal article" date="2014" name="Front. Microbiol.">
        <title>High frequency of phylogenetically diverse reductive dehalogenase-homologous genes in deep subseafloor sedimentary metagenomes.</title>
        <authorList>
            <person name="Kawai M."/>
            <person name="Futagami T."/>
            <person name="Toyoda A."/>
            <person name="Takaki Y."/>
            <person name="Nishi S."/>
            <person name="Hori S."/>
            <person name="Arai W."/>
            <person name="Tsubouchi T."/>
            <person name="Morono Y."/>
            <person name="Uchiyama I."/>
            <person name="Ito T."/>
            <person name="Fujiyama A."/>
            <person name="Inagaki F."/>
            <person name="Takami H."/>
        </authorList>
    </citation>
    <scope>NUCLEOTIDE SEQUENCE</scope>
    <source>
        <strain evidence="8">Expedition CK06-06</strain>
    </source>
</reference>
<dbReference type="InterPro" id="IPR005467">
    <property type="entry name" value="His_kinase_dom"/>
</dbReference>
<dbReference type="SUPFAM" id="SSF55874">
    <property type="entry name" value="ATPase domain of HSP90 chaperone/DNA topoisomerase II/histidine kinase"/>
    <property type="match status" value="1"/>
</dbReference>
<dbReference type="PROSITE" id="PS50109">
    <property type="entry name" value="HIS_KIN"/>
    <property type="match status" value="1"/>
</dbReference>
<dbReference type="Gene3D" id="3.30.565.10">
    <property type="entry name" value="Histidine kinase-like ATPase, C-terminal domain"/>
    <property type="match status" value="1"/>
</dbReference>
<keyword evidence="4" id="KW-0418">Kinase</keyword>
<dbReference type="GO" id="GO:0005524">
    <property type="term" value="F:ATP binding"/>
    <property type="evidence" value="ECO:0007669"/>
    <property type="project" value="UniProtKB-KW"/>
</dbReference>
<dbReference type="InterPro" id="IPR004358">
    <property type="entry name" value="Sig_transdc_His_kin-like_C"/>
</dbReference>
<accession>X1TQN8</accession>
<dbReference type="InterPro" id="IPR036890">
    <property type="entry name" value="HATPase_C_sf"/>
</dbReference>
<keyword evidence="1" id="KW-0597">Phosphoprotein</keyword>
<protein>
    <recommendedName>
        <fullName evidence="7">Histidine kinase domain-containing protein</fullName>
    </recommendedName>
</protein>
<evidence type="ECO:0000256" key="1">
    <source>
        <dbReference type="ARBA" id="ARBA00022553"/>
    </source>
</evidence>
<sequence>IEPYLSTTLAVSERMSKVIKLFSVVGRGSEYDFLDTLQTMAKNARKSRVGADVTLMFEPGVRSSDIRPGILLPLVLENLFRNTADYAGDSAVVTIRLGLVQKNLLITYRDNGPGIDESIRDKIFRKGVTTKGEGKGLGLYLSKRIIESYGGTIELLEPQIGIGAAFLISVPVL</sequence>